<keyword evidence="2" id="KW-1185">Reference proteome</keyword>
<evidence type="ECO:0000313" key="1">
    <source>
        <dbReference type="EMBL" id="CEI82874.1"/>
    </source>
</evidence>
<dbReference type="Proteomes" id="UP000040453">
    <property type="component" value="Unassembled WGS sequence"/>
</dbReference>
<name>A0A0A1MTA1_9BACI</name>
<proteinExistence type="predicted"/>
<dbReference type="EMBL" id="CDGG01000001">
    <property type="protein sequence ID" value="CEI82874.1"/>
    <property type="molecule type" value="Genomic_DNA"/>
</dbReference>
<sequence>MIDISLSFIFVNLLDEFEIYQNGTYYIFHKGIANPI</sequence>
<reference evidence="1 2" key="1">
    <citation type="submission" date="2014-11" db="EMBL/GenBank/DDBJ databases">
        <authorList>
            <person name="Urmite Genomes Urmite Genomes"/>
        </authorList>
    </citation>
    <scope>NUCLEOTIDE SEQUENCE [LARGE SCALE GENOMIC DNA]</scope>
    <source>
        <strain evidence="1 2">Oc5</strain>
    </source>
</reference>
<evidence type="ECO:0000313" key="2">
    <source>
        <dbReference type="Proteomes" id="UP000040453"/>
    </source>
</evidence>
<protein>
    <submittedName>
        <fullName evidence="1">Uncharacterized protein</fullName>
    </submittedName>
</protein>
<dbReference type="AlphaFoldDB" id="A0A0A1MTA1"/>
<gene>
    <name evidence="1" type="ORF">BN997_02761</name>
</gene>
<organism evidence="1 2">
    <name type="scientific">Oceanobacillus oncorhynchi</name>
    <dbReference type="NCBI Taxonomy" id="545501"/>
    <lineage>
        <taxon>Bacteria</taxon>
        <taxon>Bacillati</taxon>
        <taxon>Bacillota</taxon>
        <taxon>Bacilli</taxon>
        <taxon>Bacillales</taxon>
        <taxon>Bacillaceae</taxon>
        <taxon>Oceanobacillus</taxon>
    </lineage>
</organism>
<dbReference type="STRING" id="545501.BN997_02761"/>
<accession>A0A0A1MTA1</accession>